<dbReference type="GO" id="GO:0003676">
    <property type="term" value="F:nucleic acid binding"/>
    <property type="evidence" value="ECO:0007669"/>
    <property type="project" value="InterPro"/>
</dbReference>
<gene>
    <name evidence="2" type="ORF">C5745_19335</name>
</gene>
<dbReference type="InterPro" id="IPR048020">
    <property type="entry name" value="Transpos_IS3"/>
</dbReference>
<dbReference type="InterPro" id="IPR036397">
    <property type="entry name" value="RNaseH_sf"/>
</dbReference>
<dbReference type="Proteomes" id="UP000239711">
    <property type="component" value="Unassembled WGS sequence"/>
</dbReference>
<accession>A0A2S9IVH7</accession>
<protein>
    <submittedName>
        <fullName evidence="2">Transposase</fullName>
    </submittedName>
</protein>
<dbReference type="InterPro" id="IPR001584">
    <property type="entry name" value="Integrase_cat-core"/>
</dbReference>
<dbReference type="SUPFAM" id="SSF53098">
    <property type="entry name" value="Ribonuclease H-like"/>
    <property type="match status" value="1"/>
</dbReference>
<keyword evidence="3" id="KW-1185">Reference proteome</keyword>
<dbReference type="EMBL" id="PVBQ01000027">
    <property type="protein sequence ID" value="PRD44533.1"/>
    <property type="molecule type" value="Genomic_DNA"/>
</dbReference>
<dbReference type="AlphaFoldDB" id="A0A2S9IVH7"/>
<evidence type="ECO:0000313" key="3">
    <source>
        <dbReference type="Proteomes" id="UP000239711"/>
    </source>
</evidence>
<comment type="caution">
    <text evidence="2">The sequence shown here is derived from an EMBL/GenBank/DDBJ whole genome shotgun (WGS) entry which is preliminary data.</text>
</comment>
<organism evidence="2 3">
    <name type="scientific">Sphingobacterium haloxyli</name>
    <dbReference type="NCBI Taxonomy" id="2100533"/>
    <lineage>
        <taxon>Bacteria</taxon>
        <taxon>Pseudomonadati</taxon>
        <taxon>Bacteroidota</taxon>
        <taxon>Sphingobacteriia</taxon>
        <taxon>Sphingobacteriales</taxon>
        <taxon>Sphingobacteriaceae</taxon>
        <taxon>Sphingobacterium</taxon>
    </lineage>
</organism>
<dbReference type="Pfam" id="PF00665">
    <property type="entry name" value="rve"/>
    <property type="match status" value="1"/>
</dbReference>
<feature type="domain" description="Integrase catalytic" evidence="1">
    <location>
        <begin position="56"/>
        <end position="219"/>
    </location>
</feature>
<proteinExistence type="predicted"/>
<dbReference type="Gene3D" id="3.30.420.10">
    <property type="entry name" value="Ribonuclease H-like superfamily/Ribonuclease H"/>
    <property type="match status" value="1"/>
</dbReference>
<reference evidence="2 3" key="1">
    <citation type="submission" date="2018-02" db="EMBL/GenBank/DDBJ databases">
        <title>The draft genome of Sphingobacterium sp. 5JN-11.</title>
        <authorList>
            <person name="Liu L."/>
            <person name="Li L."/>
            <person name="Liang L."/>
            <person name="Zhang X."/>
            <person name="Wang T."/>
        </authorList>
    </citation>
    <scope>NUCLEOTIDE SEQUENCE [LARGE SCALE GENOMIC DNA]</scope>
    <source>
        <strain evidence="2 3">5JN-11</strain>
    </source>
</reference>
<dbReference type="InterPro" id="IPR012337">
    <property type="entry name" value="RNaseH-like_sf"/>
</dbReference>
<evidence type="ECO:0000259" key="1">
    <source>
        <dbReference type="PROSITE" id="PS50994"/>
    </source>
</evidence>
<sequence>MLSPILALHDIDIGRDYLFDLLRSHGLLVRSRRRNVKTTNSRHHLHKYPNIIKDLVISRPEQVWVSDITYIRLVDKWGYLSLVTDAYSRKIMGYCFREDMTTIGCVHALEMAVSNREWINLPLIHHSDRGTQYCSSLYVDRLVSSNIAISMTETGSPYENALAERVNGILKGEFEFYSQNLSFSEMNLHITKSIYSYNNIRPHRSCDYLTPSEAHRQNITLRKRWKPYSKNYDVTEKELMELTNEKDLNSSSEIITFEEHAV</sequence>
<dbReference type="PANTHER" id="PTHR46889:SF5">
    <property type="entry name" value="INTEGRASE PROTEIN"/>
    <property type="match status" value="1"/>
</dbReference>
<dbReference type="PANTHER" id="PTHR46889">
    <property type="entry name" value="TRANSPOSASE INSF FOR INSERTION SEQUENCE IS3B-RELATED"/>
    <property type="match status" value="1"/>
</dbReference>
<evidence type="ECO:0000313" key="2">
    <source>
        <dbReference type="EMBL" id="PRD44533.1"/>
    </source>
</evidence>
<dbReference type="PROSITE" id="PS50994">
    <property type="entry name" value="INTEGRASE"/>
    <property type="match status" value="1"/>
</dbReference>
<name>A0A2S9IVH7_9SPHI</name>
<dbReference type="GO" id="GO:0015074">
    <property type="term" value="P:DNA integration"/>
    <property type="evidence" value="ECO:0007669"/>
    <property type="project" value="InterPro"/>
</dbReference>
<dbReference type="InterPro" id="IPR050900">
    <property type="entry name" value="Transposase_IS3/IS150/IS904"/>
</dbReference>
<dbReference type="NCBIfam" id="NF033516">
    <property type="entry name" value="transpos_IS3"/>
    <property type="match status" value="1"/>
</dbReference>